<reference evidence="2" key="1">
    <citation type="journal article" date="2020" name="Phytopathology">
        <title>Genome Sequence Resources of Colletotrichum truncatum, C. plurivorum, C. musicola, and C. sojae: Four Species Pathogenic to Soybean (Glycine max).</title>
        <authorList>
            <person name="Rogerio F."/>
            <person name="Boufleur T.R."/>
            <person name="Ciampi-Guillardi M."/>
            <person name="Sukno S.A."/>
            <person name="Thon M.R."/>
            <person name="Massola Junior N.S."/>
            <person name="Baroncelli R."/>
        </authorList>
    </citation>
    <scope>NUCLEOTIDE SEQUENCE</scope>
    <source>
        <strain evidence="2">LFN00145</strain>
    </source>
</reference>
<comment type="caution">
    <text evidence="2">The sequence shown here is derived from an EMBL/GenBank/DDBJ whole genome shotgun (WGS) entry which is preliminary data.</text>
</comment>
<gene>
    <name evidence="2" type="ORF">CPLU01_13567</name>
</gene>
<proteinExistence type="predicted"/>
<sequence length="245" mass="28568">MSAEKPYPNVPCKCTDRRERTPYVRKTMKPDPELDRWIAKNRSTVSRIPRHLTLGPKKAEESRRAAAGRDNINSPSAFSKLRGIVSRRTTTTREEYHWHHHSSPCAQHRPLAQQLMKVHHGLQMGEVESVLGGSDYWPEEWGWRAVSHYRDPEHRYTADVWLKLRDFPVQLQTGIPWGPGDQEGKEVLERPAAGRRWRRTLFWKDPREEPAWKATIEVTGKDAHELLDLDPRELILFENIYTPTA</sequence>
<dbReference type="Proteomes" id="UP000654918">
    <property type="component" value="Unassembled WGS sequence"/>
</dbReference>
<evidence type="ECO:0000313" key="2">
    <source>
        <dbReference type="EMBL" id="KAF6817537.1"/>
    </source>
</evidence>
<name>A0A8H6JR59_9PEZI</name>
<accession>A0A8H6JR59</accession>
<keyword evidence="3" id="KW-1185">Reference proteome</keyword>
<evidence type="ECO:0000313" key="3">
    <source>
        <dbReference type="Proteomes" id="UP000654918"/>
    </source>
</evidence>
<dbReference type="AlphaFoldDB" id="A0A8H6JR59"/>
<organism evidence="2 3">
    <name type="scientific">Colletotrichum plurivorum</name>
    <dbReference type="NCBI Taxonomy" id="2175906"/>
    <lineage>
        <taxon>Eukaryota</taxon>
        <taxon>Fungi</taxon>
        <taxon>Dikarya</taxon>
        <taxon>Ascomycota</taxon>
        <taxon>Pezizomycotina</taxon>
        <taxon>Sordariomycetes</taxon>
        <taxon>Hypocreomycetidae</taxon>
        <taxon>Glomerellales</taxon>
        <taxon>Glomerellaceae</taxon>
        <taxon>Colletotrichum</taxon>
        <taxon>Colletotrichum orchidearum species complex</taxon>
    </lineage>
</organism>
<dbReference type="EMBL" id="WIGO01000316">
    <property type="protein sequence ID" value="KAF6817537.1"/>
    <property type="molecule type" value="Genomic_DNA"/>
</dbReference>
<evidence type="ECO:0000256" key="1">
    <source>
        <dbReference type="SAM" id="MobiDB-lite"/>
    </source>
</evidence>
<feature type="region of interest" description="Disordered" evidence="1">
    <location>
        <begin position="52"/>
        <end position="75"/>
    </location>
</feature>
<protein>
    <submittedName>
        <fullName evidence="2">Uncharacterized protein</fullName>
    </submittedName>
</protein>